<dbReference type="RefSeq" id="WP_288448398.1">
    <property type="nucleotide sequence ID" value="NZ_CP154834.1"/>
</dbReference>
<dbReference type="AlphaFoldDB" id="A0AAU6WRH3"/>
<keyword evidence="2" id="KW-1185">Reference proteome</keyword>
<dbReference type="Proteomes" id="UP001463665">
    <property type="component" value="Chromosome"/>
</dbReference>
<accession>A0AAU6WRH3</accession>
<proteinExistence type="predicted"/>
<reference evidence="1 2" key="1">
    <citation type="submission" date="2024-04" db="EMBL/GenBank/DDBJ databases">
        <title>Genome sequencing and assembly of rice foliar adapted Chryseobacterium endophyticum OsEnb-ALM-A6.</title>
        <authorList>
            <person name="Kumar S."/>
            <person name="Javed M."/>
            <person name="Chouhan V."/>
            <person name="Charishma K."/>
            <person name="Patel A."/>
            <person name="Kumar M."/>
            <person name="Sahu K.P."/>
            <person name="Kumar A."/>
        </authorList>
    </citation>
    <scope>NUCLEOTIDE SEQUENCE [LARGE SCALE GENOMIC DNA]</scope>
    <source>
        <strain evidence="1 2">OsEnb-ALM-A6</strain>
    </source>
</reference>
<dbReference type="PROSITE" id="PS51257">
    <property type="entry name" value="PROKAR_LIPOPROTEIN"/>
    <property type="match status" value="1"/>
</dbReference>
<evidence type="ECO:0000313" key="1">
    <source>
        <dbReference type="EMBL" id="XAO75366.1"/>
    </source>
</evidence>
<evidence type="ECO:0008006" key="3">
    <source>
        <dbReference type="Google" id="ProtNLM"/>
    </source>
</evidence>
<name>A0AAU6WRH3_9FLAO</name>
<gene>
    <name evidence="1" type="ORF">AAFP95_05310</name>
</gene>
<protein>
    <recommendedName>
        <fullName evidence="3">Lipoprotein</fullName>
    </recommendedName>
</protein>
<organism evidence="1 2">
    <name type="scientific">Chryseobacterium endophyticum</name>
    <dbReference type="NCBI Taxonomy" id="1854762"/>
    <lineage>
        <taxon>Bacteria</taxon>
        <taxon>Pseudomonadati</taxon>
        <taxon>Bacteroidota</taxon>
        <taxon>Flavobacteriia</taxon>
        <taxon>Flavobacteriales</taxon>
        <taxon>Weeksellaceae</taxon>
        <taxon>Chryseobacterium group</taxon>
        <taxon>Chryseobacterium</taxon>
    </lineage>
</organism>
<evidence type="ECO:0000313" key="2">
    <source>
        <dbReference type="Proteomes" id="UP001463665"/>
    </source>
</evidence>
<dbReference type="EMBL" id="CP154834">
    <property type="protein sequence ID" value="XAO75366.1"/>
    <property type="molecule type" value="Genomic_DNA"/>
</dbReference>
<sequence length="186" mass="21915">MKTHKILKYLTIILASISCNSLSKTRYDEAYKFISKDFFSKEASIQEFGKDISGVYIYDSVYSNPLDNKDYGNIYKNILSEKQEVKPLRKSKELKELSNQYLNNNWELNKQFNTVFKNIVQYKENPNGPLNAAIFSEIKDNQLRIDVVPFFIGTPKYCGSITKYYFKFDKAKIIASKKWEDHYECW</sequence>